<reference evidence="5" key="2">
    <citation type="submission" date="2020-09" db="EMBL/GenBank/DDBJ databases">
        <authorList>
            <person name="Sun Q."/>
            <person name="Sedlacek I."/>
        </authorList>
    </citation>
    <scope>NUCLEOTIDE SEQUENCE</scope>
    <source>
        <strain evidence="5">CCM 7905</strain>
    </source>
</reference>
<reference evidence="5" key="1">
    <citation type="journal article" date="2014" name="Int. J. Syst. Evol. Microbiol.">
        <title>Complete genome sequence of Corynebacterium casei LMG S-19264T (=DSM 44701T), isolated from a smear-ripened cheese.</title>
        <authorList>
            <consortium name="US DOE Joint Genome Institute (JGI-PGF)"/>
            <person name="Walter F."/>
            <person name="Albersmeier A."/>
            <person name="Kalinowski J."/>
            <person name="Ruckert C."/>
        </authorList>
    </citation>
    <scope>NUCLEOTIDE SEQUENCE</scope>
    <source>
        <strain evidence="5">CCM 7905</strain>
    </source>
</reference>
<dbReference type="Pfam" id="PF02909">
    <property type="entry name" value="TetR_C_1"/>
    <property type="match status" value="1"/>
</dbReference>
<dbReference type="GO" id="GO:0045892">
    <property type="term" value="P:negative regulation of DNA-templated transcription"/>
    <property type="evidence" value="ECO:0007669"/>
    <property type="project" value="InterPro"/>
</dbReference>
<keyword evidence="3" id="KW-0804">Transcription</keyword>
<gene>
    <name evidence="5" type="ORF">GCM10007304_46440</name>
</gene>
<keyword evidence="1" id="KW-0678">Repressor</keyword>
<feature type="domain" description="Tetracycline repressor TetR C-terminal" evidence="4">
    <location>
        <begin position="76"/>
        <end position="200"/>
    </location>
</feature>
<organism evidence="5 6">
    <name type="scientific">Rhodococcoides trifolii</name>
    <dbReference type="NCBI Taxonomy" id="908250"/>
    <lineage>
        <taxon>Bacteria</taxon>
        <taxon>Bacillati</taxon>
        <taxon>Actinomycetota</taxon>
        <taxon>Actinomycetes</taxon>
        <taxon>Mycobacteriales</taxon>
        <taxon>Nocardiaceae</taxon>
        <taxon>Rhodococcoides</taxon>
    </lineage>
</organism>
<dbReference type="PRINTS" id="PR00400">
    <property type="entry name" value="TETREPRESSOR"/>
</dbReference>
<name>A0A917G7U4_9NOCA</name>
<evidence type="ECO:0000313" key="5">
    <source>
        <dbReference type="EMBL" id="GGG27327.1"/>
    </source>
</evidence>
<protein>
    <submittedName>
        <fullName evidence="5">Tetracycline repressor, C-all-alpha domain protein</fullName>
    </submittedName>
</protein>
<keyword evidence="2" id="KW-0805">Transcription regulation</keyword>
<evidence type="ECO:0000256" key="2">
    <source>
        <dbReference type="ARBA" id="ARBA00023015"/>
    </source>
</evidence>
<evidence type="ECO:0000313" key="6">
    <source>
        <dbReference type="Proteomes" id="UP000654257"/>
    </source>
</evidence>
<dbReference type="InterPro" id="IPR036271">
    <property type="entry name" value="Tet_transcr_reg_TetR-rel_C_sf"/>
</dbReference>
<sequence length="204" mass="22292">MARPRTALLDVERIVDEALRISDATGDFTVTELASKLGVHPSSLYHHVSGRDQVVDLMRARIGRTIDNSAFGTVPWDEAMRRLAWSYRSAFARHPGSIRLLATALVRDKESLMEYDRFANGLHTAGFSWPEVLPIIIAFDNFVLGSALDMASGGNNLYTPDPQTHPALSAAVGAPENPANPTDVAFETGLTAILTGLRHKLDNR</sequence>
<proteinExistence type="predicted"/>
<dbReference type="Gene3D" id="1.10.357.10">
    <property type="entry name" value="Tetracycline Repressor, domain 2"/>
    <property type="match status" value="1"/>
</dbReference>
<dbReference type="EMBL" id="BMCU01000006">
    <property type="protein sequence ID" value="GGG27327.1"/>
    <property type="molecule type" value="Genomic_DNA"/>
</dbReference>
<evidence type="ECO:0000256" key="3">
    <source>
        <dbReference type="ARBA" id="ARBA00023163"/>
    </source>
</evidence>
<dbReference type="GO" id="GO:0046677">
    <property type="term" value="P:response to antibiotic"/>
    <property type="evidence" value="ECO:0007669"/>
    <property type="project" value="InterPro"/>
</dbReference>
<dbReference type="InterPro" id="IPR004111">
    <property type="entry name" value="Repressor_TetR_C"/>
</dbReference>
<comment type="caution">
    <text evidence="5">The sequence shown here is derived from an EMBL/GenBank/DDBJ whole genome shotgun (WGS) entry which is preliminary data.</text>
</comment>
<evidence type="ECO:0000256" key="1">
    <source>
        <dbReference type="ARBA" id="ARBA00022491"/>
    </source>
</evidence>
<dbReference type="AlphaFoldDB" id="A0A917G7U4"/>
<dbReference type="InterPro" id="IPR003012">
    <property type="entry name" value="Tet_transcr_reg_TetR"/>
</dbReference>
<dbReference type="Proteomes" id="UP000654257">
    <property type="component" value="Unassembled WGS sequence"/>
</dbReference>
<dbReference type="SUPFAM" id="SSF48498">
    <property type="entry name" value="Tetracyclin repressor-like, C-terminal domain"/>
    <property type="match status" value="1"/>
</dbReference>
<keyword evidence="6" id="KW-1185">Reference proteome</keyword>
<dbReference type="SUPFAM" id="SSF46689">
    <property type="entry name" value="Homeodomain-like"/>
    <property type="match status" value="1"/>
</dbReference>
<evidence type="ECO:0000259" key="4">
    <source>
        <dbReference type="Pfam" id="PF02909"/>
    </source>
</evidence>
<dbReference type="InterPro" id="IPR009057">
    <property type="entry name" value="Homeodomain-like_sf"/>
</dbReference>
<dbReference type="RefSeq" id="WP_188547478.1">
    <property type="nucleotide sequence ID" value="NZ_BMCU01000006.1"/>
</dbReference>
<accession>A0A917G7U4</accession>